<dbReference type="InterPro" id="IPR018333">
    <property type="entry name" value="Squalene_cyclase"/>
</dbReference>
<dbReference type="Gene3D" id="1.50.10.20">
    <property type="match status" value="2"/>
</dbReference>
<gene>
    <name evidence="3" type="ORF">RJ639_005470</name>
</gene>
<dbReference type="InterPro" id="IPR008930">
    <property type="entry name" value="Terpenoid_cyclase/PrenylTrfase"/>
</dbReference>
<keyword evidence="4" id="KW-1185">Reference proteome</keyword>
<dbReference type="PANTHER" id="PTHR11764">
    <property type="entry name" value="TERPENE CYCLASE/MUTASE FAMILY MEMBER"/>
    <property type="match status" value="1"/>
</dbReference>
<feature type="domain" description="Squalene cyclase C-terminal" evidence="2">
    <location>
        <begin position="221"/>
        <end position="420"/>
    </location>
</feature>
<dbReference type="PANTHER" id="PTHR11764:SF44">
    <property type="entry name" value="LANOSTEROL SYNTHASE"/>
    <property type="match status" value="1"/>
</dbReference>
<keyword evidence="1" id="KW-0677">Repeat</keyword>
<dbReference type="InterPro" id="IPR032696">
    <property type="entry name" value="SQ_cyclase_C"/>
</dbReference>
<organism evidence="3 4">
    <name type="scientific">Escallonia herrerae</name>
    <dbReference type="NCBI Taxonomy" id="1293975"/>
    <lineage>
        <taxon>Eukaryota</taxon>
        <taxon>Viridiplantae</taxon>
        <taxon>Streptophyta</taxon>
        <taxon>Embryophyta</taxon>
        <taxon>Tracheophyta</taxon>
        <taxon>Spermatophyta</taxon>
        <taxon>Magnoliopsida</taxon>
        <taxon>eudicotyledons</taxon>
        <taxon>Gunneridae</taxon>
        <taxon>Pentapetalae</taxon>
        <taxon>asterids</taxon>
        <taxon>campanulids</taxon>
        <taxon>Escalloniales</taxon>
        <taxon>Escalloniaceae</taxon>
        <taxon>Escallonia</taxon>
    </lineage>
</organism>
<protein>
    <recommendedName>
        <fullName evidence="2">Squalene cyclase C-terminal domain-containing protein</fullName>
    </recommendedName>
</protein>
<dbReference type="Pfam" id="PF13243">
    <property type="entry name" value="SQHop_cyclase_C"/>
    <property type="match status" value="1"/>
</dbReference>
<evidence type="ECO:0000259" key="2">
    <source>
        <dbReference type="Pfam" id="PF13243"/>
    </source>
</evidence>
<proteinExistence type="predicted"/>
<dbReference type="EMBL" id="JAVXUP010001131">
    <property type="protein sequence ID" value="KAK3015624.1"/>
    <property type="molecule type" value="Genomic_DNA"/>
</dbReference>
<evidence type="ECO:0000313" key="3">
    <source>
        <dbReference type="EMBL" id="KAK3015624.1"/>
    </source>
</evidence>
<dbReference type="Proteomes" id="UP001188597">
    <property type="component" value="Unassembled WGS sequence"/>
</dbReference>
<sequence>TQLSQRNKAKMWKLRLSQGDDEWVKSANNHVGRQFWEFDPNLGTLEERTKVDKARQEFYDNRHNVKHSSDLLMRLQFERERPLETKLPQVKVGSEEDITVEAATITLRRALKFYSTIQAEDGFWPGDYAGPLFLIPGLVIGLSVMGNLNQVLSEEHQREIRRYLYNHQNAKRVPTWKQVLNMVCCWVEDPKSTANKMHISRIKDFLWVAEDGMKMQGYNGSQLWDASFAVQAICATKLVSEYGSMLKKTNEFIKISQVEEDSSSNLSSWYRHISKGGWTFSTRDHGWPVTDSSAEGFKAALILSKMPFDIVGEAIAPQKLYDAVDLTLSLQVRFHQNSNGGFASFEKTRSYPWLEVINPAETFGDIIIDYSYTECTSAEIQSLRLFMDLYPGYRRKEIMACVAKGANYIESRQLPDGSWLVFFPRTTTV</sequence>
<dbReference type="SUPFAM" id="SSF48239">
    <property type="entry name" value="Terpenoid cyclases/Protein prenyltransferases"/>
    <property type="match status" value="2"/>
</dbReference>
<accession>A0AA88VWS2</accession>
<dbReference type="GO" id="GO:0016104">
    <property type="term" value="P:triterpenoid biosynthetic process"/>
    <property type="evidence" value="ECO:0007669"/>
    <property type="project" value="InterPro"/>
</dbReference>
<dbReference type="GO" id="GO:0016866">
    <property type="term" value="F:intramolecular transferase activity"/>
    <property type="evidence" value="ECO:0007669"/>
    <property type="project" value="InterPro"/>
</dbReference>
<comment type="caution">
    <text evidence="3">The sequence shown here is derived from an EMBL/GenBank/DDBJ whole genome shotgun (WGS) entry which is preliminary data.</text>
</comment>
<name>A0AA88VWS2_9ASTE</name>
<evidence type="ECO:0000313" key="4">
    <source>
        <dbReference type="Proteomes" id="UP001188597"/>
    </source>
</evidence>
<dbReference type="AlphaFoldDB" id="A0AA88VWS2"/>
<dbReference type="GO" id="GO:0005811">
    <property type="term" value="C:lipid droplet"/>
    <property type="evidence" value="ECO:0007669"/>
    <property type="project" value="InterPro"/>
</dbReference>
<reference evidence="3" key="1">
    <citation type="submission" date="2022-12" db="EMBL/GenBank/DDBJ databases">
        <title>Draft genome assemblies for two species of Escallonia (Escalloniales).</title>
        <authorList>
            <person name="Chanderbali A."/>
            <person name="Dervinis C."/>
            <person name="Anghel I."/>
            <person name="Soltis D."/>
            <person name="Soltis P."/>
            <person name="Zapata F."/>
        </authorList>
    </citation>
    <scope>NUCLEOTIDE SEQUENCE</scope>
    <source>
        <strain evidence="3">UCBG64.0493</strain>
        <tissue evidence="3">Leaf</tissue>
    </source>
</reference>
<feature type="non-terminal residue" evidence="3">
    <location>
        <position position="429"/>
    </location>
</feature>
<evidence type="ECO:0000256" key="1">
    <source>
        <dbReference type="ARBA" id="ARBA00022737"/>
    </source>
</evidence>